<accession>A0A7Y7U586</accession>
<dbReference type="Proteomes" id="UP000565521">
    <property type="component" value="Unassembled WGS sequence"/>
</dbReference>
<dbReference type="RefSeq" id="WP_176908113.1">
    <property type="nucleotide sequence ID" value="NZ_JABKAU010000012.1"/>
</dbReference>
<evidence type="ECO:0000313" key="2">
    <source>
        <dbReference type="Proteomes" id="UP000565521"/>
    </source>
</evidence>
<protein>
    <submittedName>
        <fullName evidence="1">Uncharacterized protein</fullName>
    </submittedName>
</protein>
<dbReference type="EMBL" id="JABKAU010000012">
    <property type="protein sequence ID" value="NVO31198.1"/>
    <property type="molecule type" value="Genomic_DNA"/>
</dbReference>
<comment type="caution">
    <text evidence="1">The sequence shown here is derived from an EMBL/GenBank/DDBJ whole genome shotgun (WGS) entry which is preliminary data.</text>
</comment>
<keyword evidence="2" id="KW-1185">Reference proteome</keyword>
<dbReference type="AlphaFoldDB" id="A0A7Y7U586"/>
<proteinExistence type="predicted"/>
<sequence>MERKTKITPQEKLAYHGRLAALVLPARYVDQVLQALPGKAVTRIRNARKGIVQDMEVLQALERLSNEERGRRAGAAYLQPASA</sequence>
<reference evidence="1 2" key="1">
    <citation type="submission" date="2020-05" db="EMBL/GenBank/DDBJ databases">
        <title>Hymenobacter terrestris sp. nov. and Hymenobacter lapidiphilus sp. nov., isolated from regoliths in Antarctica.</title>
        <authorList>
            <person name="Sedlacek I."/>
            <person name="Pantucek R."/>
            <person name="Zeman M."/>
            <person name="Holochova P."/>
            <person name="Kralova S."/>
            <person name="Stankova E."/>
            <person name="Sedo O."/>
            <person name="Micenkova L."/>
            <person name="Svec P."/>
            <person name="Gupta V."/>
            <person name="Sood U."/>
            <person name="Korpole U.S."/>
            <person name="Lal R."/>
        </authorList>
    </citation>
    <scope>NUCLEOTIDE SEQUENCE [LARGE SCALE GENOMIC DNA]</scope>
    <source>
        <strain evidence="1 2">P5342</strain>
    </source>
</reference>
<organism evidence="1 2">
    <name type="scientific">Hymenobacter lapidiphilus</name>
    <dbReference type="NCBI Taxonomy" id="2608003"/>
    <lineage>
        <taxon>Bacteria</taxon>
        <taxon>Pseudomonadati</taxon>
        <taxon>Bacteroidota</taxon>
        <taxon>Cytophagia</taxon>
        <taxon>Cytophagales</taxon>
        <taxon>Hymenobacteraceae</taxon>
        <taxon>Hymenobacter</taxon>
    </lineage>
</organism>
<name>A0A7Y7U586_9BACT</name>
<evidence type="ECO:0000313" key="1">
    <source>
        <dbReference type="EMBL" id="NVO31198.1"/>
    </source>
</evidence>
<gene>
    <name evidence="1" type="ORF">HW554_08270</name>
</gene>